<dbReference type="SUPFAM" id="SSF52218">
    <property type="entry name" value="Flavoproteins"/>
    <property type="match status" value="1"/>
</dbReference>
<dbReference type="Proteomes" id="UP001433088">
    <property type="component" value="Unassembled WGS sequence"/>
</dbReference>
<comment type="caution">
    <text evidence="2">The sequence shown here is derived from an EMBL/GenBank/DDBJ whole genome shotgun (WGS) entry which is preliminary data.</text>
</comment>
<evidence type="ECO:0000313" key="3">
    <source>
        <dbReference type="Proteomes" id="UP001433088"/>
    </source>
</evidence>
<proteinExistence type="predicted"/>
<accession>A0ABV1D191</accession>
<dbReference type="InterPro" id="IPR029039">
    <property type="entry name" value="Flavoprotein-like_sf"/>
</dbReference>
<reference evidence="2 3" key="1">
    <citation type="submission" date="2024-03" db="EMBL/GenBank/DDBJ databases">
        <title>Human intestinal bacterial collection.</title>
        <authorList>
            <person name="Pauvert C."/>
            <person name="Hitch T.C.A."/>
            <person name="Clavel T."/>
        </authorList>
    </citation>
    <scope>NUCLEOTIDE SEQUENCE [LARGE SCALE GENOMIC DNA]</scope>
    <source>
        <strain evidence="2 3">CLA-AA-H81</strain>
    </source>
</reference>
<gene>
    <name evidence="2" type="ORF">WMO23_09095</name>
</gene>
<sequence>MMNAIVVYSSQTGRIEQIAHAIAAGLPQGTPCVSVDDMPDDFSSYDCVFAGFWIDENQADPKGQEALKKIGNDHVAVFATLYDDPYSDQASKHLRSAVELLEPDSGVIGTYVAWTDKDKYMHRPEAGEDLHLDRAKAFAQDTLSRLKGQ</sequence>
<name>A0ABV1D191_9FIRM</name>
<dbReference type="EMBL" id="JBBMEU010000058">
    <property type="protein sequence ID" value="MEQ2422879.1"/>
    <property type="molecule type" value="Genomic_DNA"/>
</dbReference>
<evidence type="ECO:0000259" key="1">
    <source>
        <dbReference type="Pfam" id="PF12641"/>
    </source>
</evidence>
<keyword evidence="3" id="KW-1185">Reference proteome</keyword>
<dbReference type="InterPro" id="IPR008254">
    <property type="entry name" value="Flavodoxin/NO_synth"/>
</dbReference>
<protein>
    <submittedName>
        <fullName evidence="2">Flavodoxin family protein</fullName>
    </submittedName>
</protein>
<dbReference type="Gene3D" id="3.40.50.360">
    <property type="match status" value="1"/>
</dbReference>
<evidence type="ECO:0000313" key="2">
    <source>
        <dbReference type="EMBL" id="MEQ2422879.1"/>
    </source>
</evidence>
<dbReference type="Pfam" id="PF12641">
    <property type="entry name" value="Flavodoxin_3"/>
    <property type="match status" value="1"/>
</dbReference>
<feature type="domain" description="Flavodoxin-like" evidence="1">
    <location>
        <begin position="6"/>
        <end position="113"/>
    </location>
</feature>
<organism evidence="2 3">
    <name type="scientific">Megasphaera intestinihominis</name>
    <dbReference type="NCBI Taxonomy" id="3133159"/>
    <lineage>
        <taxon>Bacteria</taxon>
        <taxon>Bacillati</taxon>
        <taxon>Bacillota</taxon>
        <taxon>Negativicutes</taxon>
        <taxon>Veillonellales</taxon>
        <taxon>Veillonellaceae</taxon>
        <taxon>Megasphaera</taxon>
    </lineage>
</organism>